<keyword evidence="1" id="KW-0479">Metal-binding</keyword>
<dbReference type="GO" id="GO:0005634">
    <property type="term" value="C:nucleus"/>
    <property type="evidence" value="ECO:0007669"/>
    <property type="project" value="TreeGrafter"/>
</dbReference>
<dbReference type="FunCoup" id="A0A212ERI1">
    <property type="interactions" value="1834"/>
</dbReference>
<dbReference type="KEGG" id="dpl:KGM_209702"/>
<dbReference type="SMART" id="SM00355">
    <property type="entry name" value="ZnF_C2H2"/>
    <property type="match status" value="9"/>
</dbReference>
<dbReference type="GO" id="GO:0000981">
    <property type="term" value="F:DNA-binding transcription factor activity, RNA polymerase II-specific"/>
    <property type="evidence" value="ECO:0007669"/>
    <property type="project" value="TreeGrafter"/>
</dbReference>
<keyword evidence="3" id="KW-0863">Zinc-finger</keyword>
<evidence type="ECO:0000256" key="1">
    <source>
        <dbReference type="ARBA" id="ARBA00022723"/>
    </source>
</evidence>
<sequence length="536" mass="61604">MEETVTNASDVDNFKLKRCTDWLLQQNNPDKLTRQNQNDIQFIIETNAHRKKFFLSAAEDEATVPTGVDENTVEPATVPLARLRKDNIRMECEWQSCRKFFTNYEVFQKHVTKHASDLHVIDMEGDVDYVCLWDICGHRTKDFVEMVRHISYHAYHARLLAIGYNARATLKLDQCKKDSSRRNRLPSLKSDHCCMWIGCSETFFSIQTFLDHMKHHIFYSDDYLCSWAGCGATFTKRHSLVLHLRSHTQEKTIACFHCGRHFTCNRKLSDHLARQNVDPSTGYPCNMCGTVLASAYLQREHARQHVSAYACTLCDMSATTPAALAHHVRYRHLADHARSFACPHCVYRAVTKCDLRKHILTHTRKAKKKTKDDSEDSDVSDAEVKKKKEPKKYVCHLCQKDSKIFSRGTRLTTHLVKVHGAQWPFGHSRFRYQISEDGMYRLTTTRFEVLEVSKKIVDGYSGPKESLTNTFEFDLKQTADATETTPKRFEITLKNTNKSDEGGCKQAGAVEIMMCDVDQQGNIISTETIKSDVVYT</sequence>
<dbReference type="OrthoDB" id="10039931at2759"/>
<dbReference type="InterPro" id="IPR036236">
    <property type="entry name" value="Znf_C2H2_sf"/>
</dbReference>
<evidence type="ECO:0000256" key="5">
    <source>
        <dbReference type="SAM" id="MobiDB-lite"/>
    </source>
</evidence>
<dbReference type="InterPro" id="IPR013087">
    <property type="entry name" value="Znf_C2H2_type"/>
</dbReference>
<dbReference type="Proteomes" id="UP000007151">
    <property type="component" value="Unassembled WGS sequence"/>
</dbReference>
<dbReference type="STRING" id="278856.A0A212ERI1"/>
<dbReference type="eggNOG" id="KOG3608">
    <property type="taxonomic scope" value="Eukaryota"/>
</dbReference>
<dbReference type="GO" id="GO:0000977">
    <property type="term" value="F:RNA polymerase II transcription regulatory region sequence-specific DNA binding"/>
    <property type="evidence" value="ECO:0007669"/>
    <property type="project" value="TreeGrafter"/>
</dbReference>
<dbReference type="GO" id="GO:0008270">
    <property type="term" value="F:zinc ion binding"/>
    <property type="evidence" value="ECO:0007669"/>
    <property type="project" value="UniProtKB-KW"/>
</dbReference>
<dbReference type="SUPFAM" id="SSF57667">
    <property type="entry name" value="beta-beta-alpha zinc fingers"/>
    <property type="match status" value="2"/>
</dbReference>
<evidence type="ECO:0000313" key="6">
    <source>
        <dbReference type="EMBL" id="OWR44085.1"/>
    </source>
</evidence>
<reference evidence="6 7" key="1">
    <citation type="journal article" date="2011" name="Cell">
        <title>The monarch butterfly genome yields insights into long-distance migration.</title>
        <authorList>
            <person name="Zhan S."/>
            <person name="Merlin C."/>
            <person name="Boore J.L."/>
            <person name="Reppert S.M."/>
        </authorList>
    </citation>
    <scope>NUCLEOTIDE SEQUENCE [LARGE SCALE GENOMIC DNA]</scope>
    <source>
        <strain evidence="6">F-2</strain>
    </source>
</reference>
<name>A0A212ERI1_DANPL</name>
<proteinExistence type="predicted"/>
<keyword evidence="7" id="KW-1185">Reference proteome</keyword>
<dbReference type="EMBL" id="AGBW02013021">
    <property type="protein sequence ID" value="OWR44085.1"/>
    <property type="molecule type" value="Genomic_DNA"/>
</dbReference>
<evidence type="ECO:0000256" key="2">
    <source>
        <dbReference type="ARBA" id="ARBA00022737"/>
    </source>
</evidence>
<evidence type="ECO:0000256" key="3">
    <source>
        <dbReference type="ARBA" id="ARBA00022771"/>
    </source>
</evidence>
<organism evidence="6 7">
    <name type="scientific">Danaus plexippus plexippus</name>
    <dbReference type="NCBI Taxonomy" id="278856"/>
    <lineage>
        <taxon>Eukaryota</taxon>
        <taxon>Metazoa</taxon>
        <taxon>Ecdysozoa</taxon>
        <taxon>Arthropoda</taxon>
        <taxon>Hexapoda</taxon>
        <taxon>Insecta</taxon>
        <taxon>Pterygota</taxon>
        <taxon>Neoptera</taxon>
        <taxon>Endopterygota</taxon>
        <taxon>Lepidoptera</taxon>
        <taxon>Glossata</taxon>
        <taxon>Ditrysia</taxon>
        <taxon>Papilionoidea</taxon>
        <taxon>Nymphalidae</taxon>
        <taxon>Danainae</taxon>
        <taxon>Danaini</taxon>
        <taxon>Danaina</taxon>
        <taxon>Danaus</taxon>
        <taxon>Danaus</taxon>
    </lineage>
</organism>
<gene>
    <name evidence="6" type="ORF">KGM_209702</name>
</gene>
<dbReference type="Gene3D" id="3.30.160.60">
    <property type="entry name" value="Classic Zinc Finger"/>
    <property type="match status" value="4"/>
</dbReference>
<feature type="region of interest" description="Disordered" evidence="5">
    <location>
        <begin position="364"/>
        <end position="383"/>
    </location>
</feature>
<dbReference type="AlphaFoldDB" id="A0A212ERI1"/>
<dbReference type="PROSITE" id="PS50157">
    <property type="entry name" value="ZINC_FINGER_C2H2_2"/>
    <property type="match status" value="2"/>
</dbReference>
<keyword evidence="2" id="KW-0677">Repeat</keyword>
<evidence type="ECO:0000313" key="7">
    <source>
        <dbReference type="Proteomes" id="UP000007151"/>
    </source>
</evidence>
<comment type="caution">
    <text evidence="6">The sequence shown here is derived from an EMBL/GenBank/DDBJ whole genome shotgun (WGS) entry which is preliminary data.</text>
</comment>
<accession>A0A212ERI1</accession>
<protein>
    <submittedName>
        <fullName evidence="6">MBD2</fullName>
    </submittedName>
</protein>
<evidence type="ECO:0000256" key="4">
    <source>
        <dbReference type="ARBA" id="ARBA00022833"/>
    </source>
</evidence>
<keyword evidence="4" id="KW-0862">Zinc</keyword>
<dbReference type="Pfam" id="PF00096">
    <property type="entry name" value="zf-C2H2"/>
    <property type="match status" value="1"/>
</dbReference>
<dbReference type="PANTHER" id="PTHR24409">
    <property type="entry name" value="ZINC FINGER PROTEIN 142"/>
    <property type="match status" value="1"/>
</dbReference>
<dbReference type="PROSITE" id="PS00028">
    <property type="entry name" value="ZINC_FINGER_C2H2_1"/>
    <property type="match status" value="3"/>
</dbReference>
<dbReference type="PANTHER" id="PTHR24409:SF295">
    <property type="entry name" value="AZ2-RELATED"/>
    <property type="match status" value="1"/>
</dbReference>